<feature type="transmembrane region" description="Helical" evidence="1">
    <location>
        <begin position="71"/>
        <end position="90"/>
    </location>
</feature>
<sequence length="100" mass="11108">MRGTTIIMILASLVFIIIGILILLNKKIAGVIGGGMSPENHKAYIKFIGTFYLSVGSICMIFGILDYFFAKYSLLFVILFALIMISSSMIQMKIATKYIK</sequence>
<dbReference type="EMBL" id="JAESWA010000020">
    <property type="protein sequence ID" value="MBL4931458.1"/>
    <property type="molecule type" value="Genomic_DNA"/>
</dbReference>
<feature type="transmembrane region" description="Helical" evidence="1">
    <location>
        <begin position="6"/>
        <end position="24"/>
    </location>
</feature>
<accession>A0A937FG91</accession>
<dbReference type="Proteomes" id="UP000623681">
    <property type="component" value="Unassembled WGS sequence"/>
</dbReference>
<reference evidence="2" key="1">
    <citation type="submission" date="2021-01" db="EMBL/GenBank/DDBJ databases">
        <title>Genome public.</title>
        <authorList>
            <person name="Liu C."/>
            <person name="Sun Q."/>
        </authorList>
    </citation>
    <scope>NUCLEOTIDE SEQUENCE</scope>
    <source>
        <strain evidence="2">YIM B02565</strain>
    </source>
</reference>
<proteinExistence type="predicted"/>
<gene>
    <name evidence="2" type="ORF">JK634_06555</name>
</gene>
<keyword evidence="3" id="KW-1185">Reference proteome</keyword>
<comment type="caution">
    <text evidence="2">The sequence shown here is derived from an EMBL/GenBank/DDBJ whole genome shotgun (WGS) entry which is preliminary data.</text>
</comment>
<evidence type="ECO:0000313" key="2">
    <source>
        <dbReference type="EMBL" id="MBL4931458.1"/>
    </source>
</evidence>
<keyword evidence="1" id="KW-1133">Transmembrane helix</keyword>
<protein>
    <recommendedName>
        <fullName evidence="4">DUF3784 domain-containing protein</fullName>
    </recommendedName>
</protein>
<keyword evidence="1" id="KW-0812">Transmembrane</keyword>
<evidence type="ECO:0000313" key="3">
    <source>
        <dbReference type="Proteomes" id="UP000623681"/>
    </source>
</evidence>
<keyword evidence="1" id="KW-0472">Membrane</keyword>
<evidence type="ECO:0008006" key="4">
    <source>
        <dbReference type="Google" id="ProtNLM"/>
    </source>
</evidence>
<dbReference type="RefSeq" id="WP_202766844.1">
    <property type="nucleotide sequence ID" value="NZ_JAESWA010000020.1"/>
</dbReference>
<organism evidence="2 3">
    <name type="scientific">Clostridium paridis</name>
    <dbReference type="NCBI Taxonomy" id="2803863"/>
    <lineage>
        <taxon>Bacteria</taxon>
        <taxon>Bacillati</taxon>
        <taxon>Bacillota</taxon>
        <taxon>Clostridia</taxon>
        <taxon>Eubacteriales</taxon>
        <taxon>Clostridiaceae</taxon>
        <taxon>Clostridium</taxon>
    </lineage>
</organism>
<feature type="transmembrane region" description="Helical" evidence="1">
    <location>
        <begin position="44"/>
        <end position="65"/>
    </location>
</feature>
<evidence type="ECO:0000256" key="1">
    <source>
        <dbReference type="SAM" id="Phobius"/>
    </source>
</evidence>
<name>A0A937FG91_9CLOT</name>
<dbReference type="AlphaFoldDB" id="A0A937FG91"/>